<keyword evidence="6 7" id="KW-0694">RNA-binding</keyword>
<feature type="binding site" evidence="7 8">
    <location>
        <position position="55"/>
    </location>
    <ligand>
        <name>S-adenosyl-L-methionine</name>
        <dbReference type="ChEBI" id="CHEBI:59789"/>
    </ligand>
</feature>
<dbReference type="InterPro" id="IPR020598">
    <property type="entry name" value="rRNA_Ade_methylase_Trfase_N"/>
</dbReference>
<dbReference type="PROSITE" id="PS51689">
    <property type="entry name" value="SAM_RNA_A_N6_MT"/>
    <property type="match status" value="1"/>
</dbReference>
<dbReference type="RefSeq" id="WP_045682345.1">
    <property type="nucleotide sequence ID" value="NZ_CP010803.1"/>
</dbReference>
<evidence type="ECO:0000256" key="2">
    <source>
        <dbReference type="ARBA" id="ARBA00022552"/>
    </source>
</evidence>
<dbReference type="InterPro" id="IPR011530">
    <property type="entry name" value="rRNA_adenine_dimethylase"/>
</dbReference>
<evidence type="ECO:0000256" key="8">
    <source>
        <dbReference type="PROSITE-ProRule" id="PRU01026"/>
    </source>
</evidence>
<dbReference type="InterPro" id="IPR020596">
    <property type="entry name" value="rRNA_Ade_Mease_Trfase_CS"/>
</dbReference>
<gene>
    <name evidence="7" type="primary">rsmA</name>
    <name evidence="7" type="synonym">ksgA</name>
    <name evidence="10" type="ORF">TM49_14670</name>
</gene>
<dbReference type="PROSITE" id="PS01131">
    <property type="entry name" value="RRNA_A_DIMETH"/>
    <property type="match status" value="1"/>
</dbReference>
<evidence type="ECO:0000256" key="1">
    <source>
        <dbReference type="ARBA" id="ARBA00022490"/>
    </source>
</evidence>
<dbReference type="HAMAP" id="MF_00607">
    <property type="entry name" value="16SrRNA_methyltr_A"/>
    <property type="match status" value="1"/>
</dbReference>
<feature type="binding site" evidence="7 8">
    <location>
        <position position="123"/>
    </location>
    <ligand>
        <name>S-adenosyl-L-methionine</name>
        <dbReference type="ChEBI" id="CHEBI:59789"/>
    </ligand>
</feature>
<dbReference type="AlphaFoldDB" id="A0A0D5LR88"/>
<keyword evidence="11" id="KW-1185">Reference proteome</keyword>
<keyword evidence="5 7" id="KW-0949">S-adenosyl-L-methionine</keyword>
<feature type="binding site" evidence="7 8">
    <location>
        <position position="28"/>
    </location>
    <ligand>
        <name>S-adenosyl-L-methionine</name>
        <dbReference type="ChEBI" id="CHEBI:59789"/>
    </ligand>
</feature>
<dbReference type="HOGENOM" id="CLU_041220_0_1_5"/>
<evidence type="ECO:0000313" key="10">
    <source>
        <dbReference type="EMBL" id="AJY46641.1"/>
    </source>
</evidence>
<dbReference type="CDD" id="cd02440">
    <property type="entry name" value="AdoMet_MTases"/>
    <property type="match status" value="1"/>
</dbReference>
<accession>A0A0D5LR88</accession>
<reference evidence="10 11" key="1">
    <citation type="journal article" date="2015" name="Genome Announc.">
        <title>Complete genome sequence of Martelella endophytica YC6887, which has antifungal activity associated with a halophyte.</title>
        <authorList>
            <person name="Khan A."/>
            <person name="Khan H."/>
            <person name="Chung E.J."/>
            <person name="Hossain M.T."/>
            <person name="Chung Y.R."/>
        </authorList>
    </citation>
    <scope>NUCLEOTIDE SEQUENCE [LARGE SCALE GENOMIC DNA]</scope>
    <source>
        <strain evidence="10">YC6887</strain>
    </source>
</reference>
<dbReference type="Gene3D" id="3.40.50.150">
    <property type="entry name" value="Vaccinia Virus protein VP39"/>
    <property type="match status" value="1"/>
</dbReference>
<feature type="binding site" evidence="7 8">
    <location>
        <position position="103"/>
    </location>
    <ligand>
        <name>S-adenosyl-L-methionine</name>
        <dbReference type="ChEBI" id="CHEBI:59789"/>
    </ligand>
</feature>
<dbReference type="FunFam" id="1.10.8.100:FF:000001">
    <property type="entry name" value="Ribosomal RNA small subunit methyltransferase A"/>
    <property type="match status" value="1"/>
</dbReference>
<dbReference type="InterPro" id="IPR029063">
    <property type="entry name" value="SAM-dependent_MTases_sf"/>
</dbReference>
<keyword evidence="4 7" id="KW-0808">Transferase</keyword>
<dbReference type="GO" id="GO:0003723">
    <property type="term" value="F:RNA binding"/>
    <property type="evidence" value="ECO:0007669"/>
    <property type="project" value="UniProtKB-UniRule"/>
</dbReference>
<evidence type="ECO:0000256" key="6">
    <source>
        <dbReference type="ARBA" id="ARBA00022884"/>
    </source>
</evidence>
<dbReference type="InterPro" id="IPR023165">
    <property type="entry name" value="rRNA_Ade_diMease-like_C"/>
</dbReference>
<dbReference type="NCBIfam" id="TIGR00755">
    <property type="entry name" value="ksgA"/>
    <property type="match status" value="1"/>
</dbReference>
<comment type="catalytic activity">
    <reaction evidence="7">
        <text>adenosine(1518)/adenosine(1519) in 16S rRNA + 4 S-adenosyl-L-methionine = N(6)-dimethyladenosine(1518)/N(6)-dimethyladenosine(1519) in 16S rRNA + 4 S-adenosyl-L-homocysteine + 4 H(+)</text>
        <dbReference type="Rhea" id="RHEA:19609"/>
        <dbReference type="Rhea" id="RHEA-COMP:10232"/>
        <dbReference type="Rhea" id="RHEA-COMP:10233"/>
        <dbReference type="ChEBI" id="CHEBI:15378"/>
        <dbReference type="ChEBI" id="CHEBI:57856"/>
        <dbReference type="ChEBI" id="CHEBI:59789"/>
        <dbReference type="ChEBI" id="CHEBI:74411"/>
        <dbReference type="ChEBI" id="CHEBI:74493"/>
        <dbReference type="EC" id="2.1.1.182"/>
    </reaction>
</comment>
<organism evidence="10 11">
    <name type="scientific">Martelella endophytica</name>
    <dbReference type="NCBI Taxonomy" id="1486262"/>
    <lineage>
        <taxon>Bacteria</taxon>
        <taxon>Pseudomonadati</taxon>
        <taxon>Pseudomonadota</taxon>
        <taxon>Alphaproteobacteria</taxon>
        <taxon>Hyphomicrobiales</taxon>
        <taxon>Aurantimonadaceae</taxon>
        <taxon>Martelella</taxon>
    </lineage>
</organism>
<comment type="similarity">
    <text evidence="7">Belongs to the class I-like SAM-binding methyltransferase superfamily. rRNA adenine N(6)-methyltransferase family. RsmA subfamily.</text>
</comment>
<keyword evidence="2 7" id="KW-0698">rRNA processing</keyword>
<evidence type="ECO:0000256" key="4">
    <source>
        <dbReference type="ARBA" id="ARBA00022679"/>
    </source>
</evidence>
<sequence length="276" mass="29650">MSAIDDLPPLRDVLAAHELNAKKALGQNFLLDLNLTQKIARNAGSLEGAHVIEVGPGPGGLTRAILSLGAARLTVIERDERCLPALREIGERYPGRLEIIEGDALKVDFATLAGDAPVKIIANLPYNVGTQLLVNWLLPGSWPPYWQSLTLMFQKEVAQRIVAGPGDGHYGRLGVLAGWRTEARIAFDVPPQAFTPPPKVTSSVVHLTPREAPLAVAAEALERVTQAAFGQRRKMLRQSVKSLGGEALLERAGIDPTRRAETLSVAEFCALANAIG</sequence>
<feature type="binding site" evidence="7 8">
    <location>
        <position position="77"/>
    </location>
    <ligand>
        <name>S-adenosyl-L-methionine</name>
        <dbReference type="ChEBI" id="CHEBI:59789"/>
    </ligand>
</feature>
<dbReference type="EMBL" id="CP010803">
    <property type="protein sequence ID" value="AJY46641.1"/>
    <property type="molecule type" value="Genomic_DNA"/>
</dbReference>
<dbReference type="InterPro" id="IPR001737">
    <property type="entry name" value="KsgA/Erm"/>
</dbReference>
<dbReference type="PANTHER" id="PTHR11727">
    <property type="entry name" value="DIMETHYLADENOSINE TRANSFERASE"/>
    <property type="match status" value="1"/>
</dbReference>
<evidence type="ECO:0000256" key="5">
    <source>
        <dbReference type="ARBA" id="ARBA00022691"/>
    </source>
</evidence>
<evidence type="ECO:0000256" key="3">
    <source>
        <dbReference type="ARBA" id="ARBA00022603"/>
    </source>
</evidence>
<protein>
    <recommendedName>
        <fullName evidence="7">Ribosomal RNA small subunit methyltransferase A</fullName>
        <ecNumber evidence="7">2.1.1.182</ecNumber>
    </recommendedName>
    <alternativeName>
        <fullName evidence="7">16S rRNA (adenine(1518)-N(6)/adenine(1519)-N(6))-dimethyltransferase</fullName>
    </alternativeName>
    <alternativeName>
        <fullName evidence="7">16S rRNA dimethyladenosine transferase</fullName>
    </alternativeName>
    <alternativeName>
        <fullName evidence="7">16S rRNA dimethylase</fullName>
    </alternativeName>
    <alternativeName>
        <fullName evidence="7">S-adenosylmethionine-6-N', N'-adenosyl(rRNA) dimethyltransferase</fullName>
    </alternativeName>
</protein>
<evidence type="ECO:0000313" key="11">
    <source>
        <dbReference type="Proteomes" id="UP000032611"/>
    </source>
</evidence>
<dbReference type="SUPFAM" id="SSF53335">
    <property type="entry name" value="S-adenosyl-L-methionine-dependent methyltransferases"/>
    <property type="match status" value="1"/>
</dbReference>
<dbReference type="GO" id="GO:0052908">
    <property type="term" value="F:16S rRNA (adenine(1518)-N(6)/adenine(1519)-N(6))-dimethyltransferase activity"/>
    <property type="evidence" value="ECO:0007669"/>
    <property type="project" value="UniProtKB-EC"/>
</dbReference>
<name>A0A0D5LR88_MAREN</name>
<dbReference type="SMART" id="SM00650">
    <property type="entry name" value="rADc"/>
    <property type="match status" value="1"/>
</dbReference>
<keyword evidence="1 7" id="KW-0963">Cytoplasm</keyword>
<evidence type="ECO:0000259" key="9">
    <source>
        <dbReference type="SMART" id="SM00650"/>
    </source>
</evidence>
<feature type="domain" description="Ribosomal RNA adenine methylase transferase N-terminal" evidence="9">
    <location>
        <begin position="35"/>
        <end position="211"/>
    </location>
</feature>
<dbReference type="STRING" id="1486262.TM49_14670"/>
<feature type="binding site" evidence="7 8">
    <location>
        <position position="30"/>
    </location>
    <ligand>
        <name>S-adenosyl-L-methionine</name>
        <dbReference type="ChEBI" id="CHEBI:59789"/>
    </ligand>
</feature>
<dbReference type="GO" id="GO:0005829">
    <property type="term" value="C:cytosol"/>
    <property type="evidence" value="ECO:0007669"/>
    <property type="project" value="TreeGrafter"/>
</dbReference>
<keyword evidence="3 7" id="KW-0489">Methyltransferase</keyword>
<dbReference type="PANTHER" id="PTHR11727:SF7">
    <property type="entry name" value="DIMETHYLADENOSINE TRANSFERASE-RELATED"/>
    <property type="match status" value="1"/>
</dbReference>
<dbReference type="OrthoDB" id="9814755at2"/>
<dbReference type="Proteomes" id="UP000032611">
    <property type="component" value="Chromosome"/>
</dbReference>
<dbReference type="EC" id="2.1.1.182" evidence="7"/>
<dbReference type="Pfam" id="PF00398">
    <property type="entry name" value="RrnaAD"/>
    <property type="match status" value="1"/>
</dbReference>
<dbReference type="Gene3D" id="1.10.8.100">
    <property type="entry name" value="Ribosomal RNA adenine dimethylase-like, domain 2"/>
    <property type="match status" value="1"/>
</dbReference>
<dbReference type="KEGG" id="mey:TM49_14670"/>
<comment type="function">
    <text evidence="7">Specifically dimethylates two adjacent adenosines (A1518 and A1519) in the loop of a conserved hairpin near the 3'-end of 16S rRNA in the 30S particle. May play a critical role in biogenesis of 30S subunits.</text>
</comment>
<dbReference type="PATRIC" id="fig|1486262.3.peg.3032"/>
<evidence type="ECO:0000256" key="7">
    <source>
        <dbReference type="HAMAP-Rule" id="MF_00607"/>
    </source>
</evidence>
<comment type="subcellular location">
    <subcellularLocation>
        <location evidence="7">Cytoplasm</location>
    </subcellularLocation>
</comment>
<proteinExistence type="inferred from homology"/>